<proteinExistence type="predicted"/>
<comment type="caution">
    <text evidence="1">The sequence shown here is derived from an EMBL/GenBank/DDBJ whole genome shotgun (WGS) entry which is preliminary data.</text>
</comment>
<name>A0A0G2IWK7_9SYNE</name>
<dbReference type="PATRIC" id="fig|1604020.3.peg.2535"/>
<dbReference type="Proteomes" id="UP000035067">
    <property type="component" value="Unassembled WGS sequence"/>
</dbReference>
<accession>A0A0G2IWK7</accession>
<evidence type="ECO:0000313" key="2">
    <source>
        <dbReference type="Proteomes" id="UP000035067"/>
    </source>
</evidence>
<organism evidence="1 2">
    <name type="scientific">Candidatus Synechococcus spongiarum SP3</name>
    <dbReference type="NCBI Taxonomy" id="1604020"/>
    <lineage>
        <taxon>Bacteria</taxon>
        <taxon>Bacillati</taxon>
        <taxon>Cyanobacteriota</taxon>
        <taxon>Cyanophyceae</taxon>
        <taxon>Synechococcales</taxon>
        <taxon>Synechococcaceae</taxon>
        <taxon>Synechococcus</taxon>
    </lineage>
</organism>
<gene>
    <name evidence="1" type="ORF">TE42_03750</name>
</gene>
<reference evidence="1 2" key="1">
    <citation type="submission" date="2015-01" db="EMBL/GenBank/DDBJ databases">
        <title>Lifestyle Evolution in Cyanobacterial Symbionts of Sponges.</title>
        <authorList>
            <person name="Burgsdorf I."/>
            <person name="Slaby B.M."/>
            <person name="Handley K.M."/>
            <person name="Haber M."/>
            <person name="Blom J."/>
            <person name="Marshall C.W."/>
            <person name="Gilbert J.A."/>
            <person name="Hentschel U."/>
            <person name="Steindler L."/>
        </authorList>
    </citation>
    <scope>NUCLEOTIDE SEQUENCE [LARGE SCALE GENOMIC DNA]</scope>
    <source>
        <strain evidence="1">SP3</strain>
    </source>
</reference>
<sequence>MIKPVCDPFGLLGKGGAGDGCGSLVWQRDGAVLMEERGQIGETEHPGHRAIHPINGEAALSLGHVGQPRVAQGLTHR</sequence>
<protein>
    <submittedName>
        <fullName evidence="1">Uncharacterized protein</fullName>
    </submittedName>
</protein>
<dbReference type="AlphaFoldDB" id="A0A0G2IWK7"/>
<evidence type="ECO:0000313" key="1">
    <source>
        <dbReference type="EMBL" id="KKZ12650.1"/>
    </source>
</evidence>
<dbReference type="EMBL" id="JXQG01000015">
    <property type="protein sequence ID" value="KKZ12650.1"/>
    <property type="molecule type" value="Genomic_DNA"/>
</dbReference>